<dbReference type="AlphaFoldDB" id="A0A5N5NL26"/>
<protein>
    <submittedName>
        <fullName evidence="1">Uncharacterized protein</fullName>
    </submittedName>
</protein>
<sequence length="146" mass="15769">MTWESNCISGPFVYIGCSLVLEVISFASRNTGKLAVTANMAIAAAARLGLDCATIGHVDDDIVDSSFASYETLLCCGGGRNVATLDKVTELMRASDITEDDEFWSELVRDLDAEEITILSKMVINGRNIQANHIALQKVVSELLLP</sequence>
<organism evidence="1 2">
    <name type="scientific">Salix brachista</name>
    <dbReference type="NCBI Taxonomy" id="2182728"/>
    <lineage>
        <taxon>Eukaryota</taxon>
        <taxon>Viridiplantae</taxon>
        <taxon>Streptophyta</taxon>
        <taxon>Embryophyta</taxon>
        <taxon>Tracheophyta</taxon>
        <taxon>Spermatophyta</taxon>
        <taxon>Magnoliopsida</taxon>
        <taxon>eudicotyledons</taxon>
        <taxon>Gunneridae</taxon>
        <taxon>Pentapetalae</taxon>
        <taxon>rosids</taxon>
        <taxon>fabids</taxon>
        <taxon>Malpighiales</taxon>
        <taxon>Salicaceae</taxon>
        <taxon>Saliceae</taxon>
        <taxon>Salix</taxon>
    </lineage>
</organism>
<evidence type="ECO:0000313" key="2">
    <source>
        <dbReference type="Proteomes" id="UP000326939"/>
    </source>
</evidence>
<proteinExistence type="predicted"/>
<dbReference type="PANTHER" id="PTHR47826:SF1">
    <property type="entry name" value="OS03G0164700 PROTEIN"/>
    <property type="match status" value="1"/>
</dbReference>
<accession>A0A5N5NL26</accession>
<evidence type="ECO:0000313" key="1">
    <source>
        <dbReference type="EMBL" id="KAB5568295.1"/>
    </source>
</evidence>
<dbReference type="PANTHER" id="PTHR47826">
    <property type="entry name" value="OS03G0164700 PROTEIN"/>
    <property type="match status" value="1"/>
</dbReference>
<dbReference type="Proteomes" id="UP000326939">
    <property type="component" value="Chromosome 2"/>
</dbReference>
<reference evidence="2" key="1">
    <citation type="journal article" date="2019" name="Gigascience">
        <title>De novo genome assembly of the endangered Acer yangbiense, a plant species with extremely small populations endemic to Yunnan Province, China.</title>
        <authorList>
            <person name="Yang J."/>
            <person name="Wariss H.M."/>
            <person name="Tao L."/>
            <person name="Zhang R."/>
            <person name="Yun Q."/>
            <person name="Hollingsworth P."/>
            <person name="Dao Z."/>
            <person name="Luo G."/>
            <person name="Guo H."/>
            <person name="Ma Y."/>
            <person name="Sun W."/>
        </authorList>
    </citation>
    <scope>NUCLEOTIDE SEQUENCE [LARGE SCALE GENOMIC DNA]</scope>
    <source>
        <strain evidence="2">cv. br00</strain>
    </source>
</reference>
<gene>
    <name evidence="1" type="ORF">DKX38_002088</name>
</gene>
<keyword evidence="2" id="KW-1185">Reference proteome</keyword>
<name>A0A5N5NL26_9ROSI</name>
<dbReference type="EMBL" id="VDCV01000002">
    <property type="protein sequence ID" value="KAB5568295.1"/>
    <property type="molecule type" value="Genomic_DNA"/>
</dbReference>
<comment type="caution">
    <text evidence="1">The sequence shown here is derived from an EMBL/GenBank/DDBJ whole genome shotgun (WGS) entry which is preliminary data.</text>
</comment>